<evidence type="ECO:0000313" key="4">
    <source>
        <dbReference type="Proteomes" id="UP000539372"/>
    </source>
</evidence>
<dbReference type="InterPro" id="IPR011990">
    <property type="entry name" value="TPR-like_helical_dom_sf"/>
</dbReference>
<keyword evidence="4" id="KW-1185">Reference proteome</keyword>
<evidence type="ECO:0000256" key="2">
    <source>
        <dbReference type="SAM" id="SignalP"/>
    </source>
</evidence>
<dbReference type="EMBL" id="JABBNT010000002">
    <property type="protein sequence ID" value="NMM44411.1"/>
    <property type="molecule type" value="Genomic_DNA"/>
</dbReference>
<feature type="region of interest" description="Disordered" evidence="1">
    <location>
        <begin position="675"/>
        <end position="712"/>
    </location>
</feature>
<evidence type="ECO:0000313" key="3">
    <source>
        <dbReference type="EMBL" id="NMM44411.1"/>
    </source>
</evidence>
<comment type="caution">
    <text evidence="3">The sequence shown here is derived from an EMBL/GenBank/DDBJ whole genome shotgun (WGS) entry which is preliminary data.</text>
</comment>
<protein>
    <recommendedName>
        <fullName evidence="5">Tetratricopeptide repeat protein</fullName>
    </recommendedName>
</protein>
<evidence type="ECO:0000256" key="1">
    <source>
        <dbReference type="SAM" id="MobiDB-lite"/>
    </source>
</evidence>
<dbReference type="Proteomes" id="UP000539372">
    <property type="component" value="Unassembled WGS sequence"/>
</dbReference>
<dbReference type="RefSeq" id="WP_169624700.1">
    <property type="nucleotide sequence ID" value="NZ_JABBNT010000002.1"/>
</dbReference>
<evidence type="ECO:0008006" key="5">
    <source>
        <dbReference type="Google" id="ProtNLM"/>
    </source>
</evidence>
<feature type="chain" id="PRO_5031352540" description="Tetratricopeptide repeat protein" evidence="2">
    <location>
        <begin position="40"/>
        <end position="712"/>
    </location>
</feature>
<organism evidence="3 4">
    <name type="scientific">Pacificispira spongiicola</name>
    <dbReference type="NCBI Taxonomy" id="2729598"/>
    <lineage>
        <taxon>Bacteria</taxon>
        <taxon>Pseudomonadati</taxon>
        <taxon>Pseudomonadota</taxon>
        <taxon>Alphaproteobacteria</taxon>
        <taxon>Rhodospirillales</taxon>
        <taxon>Rhodospirillaceae</taxon>
        <taxon>Pacificispira</taxon>
    </lineage>
</organism>
<keyword evidence="2" id="KW-0732">Signal</keyword>
<proteinExistence type="predicted"/>
<reference evidence="3 4" key="1">
    <citation type="submission" date="2020-04" db="EMBL/GenBank/DDBJ databases">
        <title>Rhodospirillaceae bacterium KN72 isolated from deep sea.</title>
        <authorList>
            <person name="Zhang D.-C."/>
        </authorList>
    </citation>
    <scope>NUCLEOTIDE SEQUENCE [LARGE SCALE GENOMIC DNA]</scope>
    <source>
        <strain evidence="3 4">KN72</strain>
    </source>
</reference>
<accession>A0A7Y0DZG4</accession>
<dbReference type="AlphaFoldDB" id="A0A7Y0DZG4"/>
<feature type="signal peptide" evidence="2">
    <location>
        <begin position="1"/>
        <end position="39"/>
    </location>
</feature>
<feature type="compositionally biased region" description="Polar residues" evidence="1">
    <location>
        <begin position="46"/>
        <end position="55"/>
    </location>
</feature>
<gene>
    <name evidence="3" type="ORF">HH303_07965</name>
</gene>
<dbReference type="Gene3D" id="1.25.40.10">
    <property type="entry name" value="Tetratricopeptide repeat domain"/>
    <property type="match status" value="1"/>
</dbReference>
<feature type="region of interest" description="Disordered" evidence="1">
    <location>
        <begin position="44"/>
        <end position="68"/>
    </location>
</feature>
<feature type="compositionally biased region" description="Basic and acidic residues" evidence="1">
    <location>
        <begin position="680"/>
        <end position="698"/>
    </location>
</feature>
<name>A0A7Y0DZG4_9PROT</name>
<sequence>MWTRSWTGFSRKTLNSLPKAGAVALALLAVPAWVTPVLAQEAEQDNAPNTGQDTGQEPGPASDISKPTFDPGDGFRSSAVDPVTLAVLSDALLRLQFLAVAALESDEDVGLAQSGVVRAYLARRQAIKAVENASRIADTIWRSRSFLWIADYVAAVEKDPAKARDWVLRAISEYQTLNAPRDDGETINMAALRLARFGFIEDAKVTAGSIPGLLARISALQQISTIALKGRPTQAEITEAIAVLAETFQQAKNLDFTDLTNIDLLIDIGVARRLAGDTPGAVETFAYARELILSSDADRRFDALIKLAAKMVETGDQRGGMAIVRLVPEGAHRARAIAAVSAALGERDLDAAVPLFRLSMEETDRIEDQQERFDALTYLVSRQAAVGRLADAFESAYKITEDIPRAEALLGMGRVLIDQGKLKEALVLKDYIPYVGMRAQVMAPAAEGRGIEGDPVGASALLSEALDPTGYPYQAAFVPTALDKVLSAQVRVGLESADQAIFGRARELAEIIPGDTAQVKALVQVAIAEARRGRIPDAQKTISNAYRTTFEHRGDPGFDEALMSISLAQLAAGDLLGAYDTAARIPEPPNTSNLKRTADGGYDVPRYQALIRVAAAAGRLGDPNFGQEVTDKIGLDPAKAIGLAAVAIAMSNRSSDLIDVINDIRDGVLLEPNFETLAPKQEEAEPEKVPDEMPKAVEELGDAPELTPLPPS</sequence>